<proteinExistence type="inferred from homology"/>
<keyword evidence="8 11" id="KW-0645">Protease</keyword>
<organism evidence="14 15">
    <name type="scientific">Legionella septentrionalis</name>
    <dbReference type="NCBI Taxonomy" id="2498109"/>
    <lineage>
        <taxon>Bacteria</taxon>
        <taxon>Pseudomonadati</taxon>
        <taxon>Pseudomonadota</taxon>
        <taxon>Gammaproteobacteria</taxon>
        <taxon>Legionellales</taxon>
        <taxon>Legionellaceae</taxon>
        <taxon>Legionella</taxon>
    </lineage>
</organism>
<dbReference type="RefSeq" id="WP_126953796.1">
    <property type="nucleotide sequence ID" value="NZ_RZGR01000001.1"/>
</dbReference>
<evidence type="ECO:0000256" key="1">
    <source>
        <dbReference type="ARBA" id="ARBA00001585"/>
    </source>
</evidence>
<dbReference type="InterPro" id="IPR005944">
    <property type="entry name" value="Pro_iminopeptidase"/>
</dbReference>
<keyword evidence="7 11" id="KW-0963">Cytoplasm</keyword>
<evidence type="ECO:0000256" key="2">
    <source>
        <dbReference type="ARBA" id="ARBA00004496"/>
    </source>
</evidence>
<evidence type="ECO:0000256" key="4">
    <source>
        <dbReference type="ARBA" id="ARBA00012568"/>
    </source>
</evidence>
<evidence type="ECO:0000256" key="5">
    <source>
        <dbReference type="ARBA" id="ARBA00021843"/>
    </source>
</evidence>
<dbReference type="PIRSF" id="PIRSF006431">
    <property type="entry name" value="Pept_S33"/>
    <property type="match status" value="1"/>
</dbReference>
<comment type="subcellular location">
    <subcellularLocation>
        <location evidence="2 11">Cytoplasm</location>
    </subcellularLocation>
</comment>
<dbReference type="Pfam" id="PF00561">
    <property type="entry name" value="Abhydrolase_1"/>
    <property type="match status" value="1"/>
</dbReference>
<dbReference type="PANTHER" id="PTHR43722">
    <property type="entry name" value="PROLINE IMINOPEPTIDASE"/>
    <property type="match status" value="1"/>
</dbReference>
<protein>
    <recommendedName>
        <fullName evidence="5 11">Proline iminopeptidase</fullName>
        <shortName evidence="11">PIP</shortName>
        <ecNumber evidence="4 11">3.4.11.5</ecNumber>
    </recommendedName>
    <alternativeName>
        <fullName evidence="10 11">Prolyl aminopeptidase</fullName>
    </alternativeName>
</protein>
<sequence length="319" mass="36752">MRTLFPPIKPYLCHKLPVAKPHVLYFEETGNPHGAPVIVLHSGPGAGGDPHLRRFFDPELYRIIIFDQRGCGRSTPHAEIRKNTTQDLLDDIESIKNYLNIDRFVLFGAGWGSLLALLYAEQYPHQITALLLHQVFLGRQEDIDWFYQHGANQIYPDYWEEFISMVPMEKRDAIPEYYRQCLQGQNELARMAAAKNWGLWQAHCSSMQPHHQVIDQFSDPHFALVLATVESHYIQHRYFIRENQVLEDAYKIRHIPSYLIHGRYDMVCPLAGAWLLNQILPASNLIIVRDAGHSDREAGIIDALIQAGYDILRRSLDAC</sequence>
<dbReference type="InterPro" id="IPR029058">
    <property type="entry name" value="AB_hydrolase_fold"/>
</dbReference>
<comment type="catalytic activity">
    <reaction evidence="1 11 12">
        <text>Release of N-terminal proline from a peptide.</text>
        <dbReference type="EC" id="3.4.11.5"/>
    </reaction>
</comment>
<dbReference type="GO" id="GO:0004177">
    <property type="term" value="F:aminopeptidase activity"/>
    <property type="evidence" value="ECO:0007669"/>
    <property type="project" value="UniProtKB-UniRule"/>
</dbReference>
<evidence type="ECO:0000256" key="7">
    <source>
        <dbReference type="ARBA" id="ARBA00022490"/>
    </source>
</evidence>
<evidence type="ECO:0000256" key="12">
    <source>
        <dbReference type="RuleBase" id="RU003421"/>
    </source>
</evidence>
<keyword evidence="15" id="KW-1185">Reference proteome</keyword>
<dbReference type="PRINTS" id="PR00793">
    <property type="entry name" value="PROAMNOPTASE"/>
</dbReference>
<evidence type="ECO:0000259" key="13">
    <source>
        <dbReference type="Pfam" id="PF00561"/>
    </source>
</evidence>
<gene>
    <name evidence="14" type="primary">pip</name>
    <name evidence="14" type="ORF">EKM59_00300</name>
</gene>
<evidence type="ECO:0000313" key="14">
    <source>
        <dbReference type="EMBL" id="RUQ91535.1"/>
    </source>
</evidence>
<evidence type="ECO:0000256" key="3">
    <source>
        <dbReference type="ARBA" id="ARBA00010088"/>
    </source>
</evidence>
<dbReference type="InterPro" id="IPR000073">
    <property type="entry name" value="AB_hydrolase_1"/>
</dbReference>
<name>A0A433JMI6_9GAMM</name>
<dbReference type="InterPro" id="IPR002410">
    <property type="entry name" value="Peptidase_S33"/>
</dbReference>
<keyword evidence="9 11" id="KW-0378">Hydrolase</keyword>
<dbReference type="PANTHER" id="PTHR43722:SF1">
    <property type="entry name" value="PROLINE IMINOPEPTIDASE"/>
    <property type="match status" value="1"/>
</dbReference>
<dbReference type="EC" id="3.4.11.5" evidence="4 11"/>
<dbReference type="Gene3D" id="3.40.50.1820">
    <property type="entry name" value="alpha/beta hydrolase"/>
    <property type="match status" value="1"/>
</dbReference>
<dbReference type="AlphaFoldDB" id="A0A433JMI6"/>
<dbReference type="GO" id="GO:0006508">
    <property type="term" value="P:proteolysis"/>
    <property type="evidence" value="ECO:0007669"/>
    <property type="project" value="UniProtKB-KW"/>
</dbReference>
<accession>A0A433JMI6</accession>
<dbReference type="EMBL" id="RZGR01000001">
    <property type="protein sequence ID" value="RUQ91535.1"/>
    <property type="molecule type" value="Genomic_DNA"/>
</dbReference>
<evidence type="ECO:0000256" key="6">
    <source>
        <dbReference type="ARBA" id="ARBA00022438"/>
    </source>
</evidence>
<dbReference type="OrthoDB" id="9796770at2"/>
<evidence type="ECO:0000313" key="15">
    <source>
        <dbReference type="Proteomes" id="UP000288012"/>
    </source>
</evidence>
<reference evidence="14 15" key="1">
    <citation type="submission" date="2018-12" db="EMBL/GenBank/DDBJ databases">
        <title>Legionella sp,whole genome shotgun sequence.</title>
        <authorList>
            <person name="Wu H."/>
        </authorList>
    </citation>
    <scope>NUCLEOTIDE SEQUENCE [LARGE SCALE GENOMIC DNA]</scope>
    <source>
        <strain evidence="15">km714</strain>
    </source>
</reference>
<dbReference type="SUPFAM" id="SSF53474">
    <property type="entry name" value="alpha/beta-Hydrolases"/>
    <property type="match status" value="1"/>
</dbReference>
<evidence type="ECO:0000256" key="8">
    <source>
        <dbReference type="ARBA" id="ARBA00022670"/>
    </source>
</evidence>
<dbReference type="GO" id="GO:0005737">
    <property type="term" value="C:cytoplasm"/>
    <property type="evidence" value="ECO:0007669"/>
    <property type="project" value="UniProtKB-SubCell"/>
</dbReference>
<evidence type="ECO:0000256" key="9">
    <source>
        <dbReference type="ARBA" id="ARBA00022801"/>
    </source>
</evidence>
<keyword evidence="6 11" id="KW-0031">Aminopeptidase</keyword>
<dbReference type="NCBIfam" id="TIGR01249">
    <property type="entry name" value="pro_imino_pep_1"/>
    <property type="match status" value="1"/>
</dbReference>
<comment type="similarity">
    <text evidence="3 11 12">Belongs to the peptidase S33 family.</text>
</comment>
<evidence type="ECO:0000256" key="11">
    <source>
        <dbReference type="PIRNR" id="PIRNR006431"/>
    </source>
</evidence>
<comment type="caution">
    <text evidence="14">The sequence shown here is derived from an EMBL/GenBank/DDBJ whole genome shotgun (WGS) entry which is preliminary data.</text>
</comment>
<dbReference type="Proteomes" id="UP000288012">
    <property type="component" value="Unassembled WGS sequence"/>
</dbReference>
<feature type="domain" description="AB hydrolase-1" evidence="13">
    <location>
        <begin position="36"/>
        <end position="294"/>
    </location>
</feature>
<evidence type="ECO:0000256" key="10">
    <source>
        <dbReference type="ARBA" id="ARBA00029605"/>
    </source>
</evidence>